<evidence type="ECO:0000256" key="1">
    <source>
        <dbReference type="SAM" id="MobiDB-lite"/>
    </source>
</evidence>
<name>A0ABQ0GTP2_9PEZI</name>
<dbReference type="GeneID" id="98182060"/>
<dbReference type="RefSeq" id="XP_070922838.1">
    <property type="nucleotide sequence ID" value="XM_071066737.1"/>
</dbReference>
<feature type="compositionally biased region" description="Basic and acidic residues" evidence="1">
    <location>
        <begin position="92"/>
        <end position="109"/>
    </location>
</feature>
<reference evidence="2 3" key="1">
    <citation type="submission" date="2024-09" db="EMBL/GenBank/DDBJ databases">
        <title>Itraconazole resistance in Madurella fahalii resulting from another homologue of gene encoding cytochrome P450 14-alpha sterol demethylase (CYP51).</title>
        <authorList>
            <person name="Yoshioka I."/>
            <person name="Fahal A.H."/>
            <person name="Kaneko S."/>
            <person name="Yaguchi T."/>
        </authorList>
    </citation>
    <scope>NUCLEOTIDE SEQUENCE [LARGE SCALE GENOMIC DNA]</scope>
    <source>
        <strain evidence="2 3">IFM 68171</strain>
    </source>
</reference>
<keyword evidence="3" id="KW-1185">Reference proteome</keyword>
<evidence type="ECO:0000313" key="3">
    <source>
        <dbReference type="Proteomes" id="UP001628179"/>
    </source>
</evidence>
<sequence>MTAAFEETTTKSLADTQHAGDTPLVQLLFQGALEVYREKVEALSAMVAPRRKPEKDTVEYAMPAPDSAAEDDWFVSVKTRKTKKKGSPLETSTEHKVGKSKPEYPKEPEPVPAGLKVIVEEEPVLDVPAAQIKKDKKKKGKRIHDPRPDPGTECAPAPDPEPKPVPTGQEVVAEVEPVPVEEKEWMGDESDLWQFWRAKRSP</sequence>
<feature type="region of interest" description="Disordered" evidence="1">
    <location>
        <begin position="1"/>
        <end position="21"/>
    </location>
</feature>
<dbReference type="EMBL" id="BAAFSV010000006">
    <property type="protein sequence ID" value="GAB1321108.1"/>
    <property type="molecule type" value="Genomic_DNA"/>
</dbReference>
<organism evidence="2 3">
    <name type="scientific">Madurella fahalii</name>
    <dbReference type="NCBI Taxonomy" id="1157608"/>
    <lineage>
        <taxon>Eukaryota</taxon>
        <taxon>Fungi</taxon>
        <taxon>Dikarya</taxon>
        <taxon>Ascomycota</taxon>
        <taxon>Pezizomycotina</taxon>
        <taxon>Sordariomycetes</taxon>
        <taxon>Sordariomycetidae</taxon>
        <taxon>Sordariales</taxon>
        <taxon>Sordariales incertae sedis</taxon>
        <taxon>Madurella</taxon>
    </lineage>
</organism>
<evidence type="ECO:0000313" key="2">
    <source>
        <dbReference type="EMBL" id="GAB1321108.1"/>
    </source>
</evidence>
<proteinExistence type="predicted"/>
<protein>
    <submittedName>
        <fullName evidence="2">Uncharacterized protein</fullName>
    </submittedName>
</protein>
<feature type="region of interest" description="Disordered" evidence="1">
    <location>
        <begin position="129"/>
        <end position="171"/>
    </location>
</feature>
<dbReference type="Proteomes" id="UP001628179">
    <property type="component" value="Unassembled WGS sequence"/>
</dbReference>
<accession>A0ABQ0GTP2</accession>
<feature type="region of interest" description="Disordered" evidence="1">
    <location>
        <begin position="79"/>
        <end position="110"/>
    </location>
</feature>
<gene>
    <name evidence="2" type="ORF">MFIFM68171_11318</name>
</gene>
<comment type="caution">
    <text evidence="2">The sequence shown here is derived from an EMBL/GenBank/DDBJ whole genome shotgun (WGS) entry which is preliminary data.</text>
</comment>